<evidence type="ECO:0000259" key="1">
    <source>
        <dbReference type="PROSITE" id="PS51278"/>
    </source>
</evidence>
<sequence>MCGASVIVSLHRENPDPAAEAAEAVNKKDRLAKSLDLIKHRGPDARGILVDPTATVGK</sequence>
<dbReference type="Proteomes" id="UP000027238">
    <property type="component" value="Unassembled WGS sequence"/>
</dbReference>
<accession>A0A066XQ49</accession>
<evidence type="ECO:0000313" key="3">
    <source>
        <dbReference type="Proteomes" id="UP000027238"/>
    </source>
</evidence>
<dbReference type="PROSITE" id="PS51278">
    <property type="entry name" value="GATASE_TYPE_2"/>
    <property type="match status" value="1"/>
</dbReference>
<reference evidence="3" key="1">
    <citation type="journal article" date="2014" name="Genome Announc.">
        <title>Draft genome sequence of Colletotrichum sublineola, a destructive pathogen of cultivated sorghum.</title>
        <authorList>
            <person name="Baroncelli R."/>
            <person name="Sanz-Martin J.M."/>
            <person name="Rech G.E."/>
            <person name="Sukno S.A."/>
            <person name="Thon M.R."/>
        </authorList>
    </citation>
    <scope>NUCLEOTIDE SEQUENCE [LARGE SCALE GENOMIC DNA]</scope>
    <source>
        <strain evidence="3">TX430BB</strain>
    </source>
</reference>
<organism evidence="2 3">
    <name type="scientific">Colletotrichum sublineola</name>
    <name type="common">Sorghum anthracnose fungus</name>
    <dbReference type="NCBI Taxonomy" id="1173701"/>
    <lineage>
        <taxon>Eukaryota</taxon>
        <taxon>Fungi</taxon>
        <taxon>Dikarya</taxon>
        <taxon>Ascomycota</taxon>
        <taxon>Pezizomycotina</taxon>
        <taxon>Sordariomycetes</taxon>
        <taxon>Hypocreomycetidae</taxon>
        <taxon>Glomerellales</taxon>
        <taxon>Glomerellaceae</taxon>
        <taxon>Colletotrichum</taxon>
        <taxon>Colletotrichum graminicola species complex</taxon>
    </lineage>
</organism>
<dbReference type="InterPro" id="IPR017932">
    <property type="entry name" value="GATase_2_dom"/>
</dbReference>
<comment type="caution">
    <text evidence="2">The sequence shown here is derived from an EMBL/GenBank/DDBJ whole genome shotgun (WGS) entry which is preliminary data.</text>
</comment>
<gene>
    <name evidence="2" type="ORF">CSUB01_09132</name>
</gene>
<dbReference type="HOGENOM" id="CLU_2979004_0_0_1"/>
<keyword evidence="3" id="KW-1185">Reference proteome</keyword>
<feature type="domain" description="Glutamine amidotransferase type-2" evidence="1">
    <location>
        <begin position="2"/>
        <end position="58"/>
    </location>
</feature>
<dbReference type="EMBL" id="JMSE01000763">
    <property type="protein sequence ID" value="KDN67876.1"/>
    <property type="molecule type" value="Genomic_DNA"/>
</dbReference>
<dbReference type="AlphaFoldDB" id="A0A066XQ49"/>
<name>A0A066XQ49_COLSU</name>
<protein>
    <submittedName>
        <fullName evidence="2">Putative asparagine synthase</fullName>
    </submittedName>
</protein>
<proteinExistence type="predicted"/>
<evidence type="ECO:0000313" key="2">
    <source>
        <dbReference type="EMBL" id="KDN67876.1"/>
    </source>
</evidence>
<dbReference type="OrthoDB" id="409189at2759"/>